<dbReference type="Gene3D" id="3.40.190.10">
    <property type="entry name" value="Periplasmic binding protein-like II"/>
    <property type="match status" value="2"/>
</dbReference>
<reference evidence="2 3" key="1">
    <citation type="submission" date="2018-09" db="EMBL/GenBank/DDBJ databases">
        <authorList>
            <person name="Zhu H."/>
        </authorList>
    </citation>
    <scope>NUCLEOTIDE SEQUENCE [LARGE SCALE GENOMIC DNA]</scope>
    <source>
        <strain evidence="2 3">K2W22B-5</strain>
    </source>
</reference>
<keyword evidence="1" id="KW-0732">Signal</keyword>
<dbReference type="SUPFAM" id="SSF53850">
    <property type="entry name" value="Periplasmic binding protein-like II"/>
    <property type="match status" value="1"/>
</dbReference>
<feature type="chain" id="PRO_5019401087" evidence="1">
    <location>
        <begin position="28"/>
        <end position="339"/>
    </location>
</feature>
<dbReference type="EMBL" id="QYUL01000003">
    <property type="protein sequence ID" value="RJF79607.1"/>
    <property type="molecule type" value="Genomic_DNA"/>
</dbReference>
<sequence length="339" mass="36263">MTGRFARLCVGIAALTGLFGLAGAAQAQQKSEISITRQPGIFYMPTYIMEKDKLVEKQAEKLGLPNLKVNWVAFSGGGAATDALLSGGVDVLNTGVGNLLLLWDRTKGGVKGIIGTSAQPVTLITRDPKIRSLKDYGPTDKIAVPTVRVSTQAILLQIAAAKLFGPDQWSKLDANTVQLGHSDAAAAMSNPSHEVRSHFAAPPFTFYEMKTLEDPFVVADSADIIPGGISQAQLFTTTKFADANPKAVLAIKAAALEAIDLLVNNTEKAVTMYREASGDKTPLPDLLAMLKQPGMMNFDPTPHGTMVFAAHLHKIGTIKTMPTSWKDYYLPTAHDRDGS</sequence>
<name>A0A418VT00_9PROT</name>
<gene>
    <name evidence="2" type="ORF">D3877_22955</name>
</gene>
<dbReference type="PANTHER" id="PTHR30024:SF2">
    <property type="entry name" value="ABC TRANSPORTER SUBSTRATE-BINDING PROTEIN"/>
    <property type="match status" value="1"/>
</dbReference>
<dbReference type="Proteomes" id="UP000283458">
    <property type="component" value="Unassembled WGS sequence"/>
</dbReference>
<accession>A0A418VT00</accession>
<dbReference type="OrthoDB" id="6788250at2"/>
<dbReference type="AlphaFoldDB" id="A0A418VT00"/>
<dbReference type="PANTHER" id="PTHR30024">
    <property type="entry name" value="ALIPHATIC SULFONATES-BINDING PROTEIN-RELATED"/>
    <property type="match status" value="1"/>
</dbReference>
<proteinExistence type="predicted"/>
<evidence type="ECO:0000256" key="1">
    <source>
        <dbReference type="SAM" id="SignalP"/>
    </source>
</evidence>
<evidence type="ECO:0000313" key="3">
    <source>
        <dbReference type="Proteomes" id="UP000283458"/>
    </source>
</evidence>
<protein>
    <submittedName>
        <fullName evidence="2">ABC transporter substrate-binding protein</fullName>
    </submittedName>
</protein>
<organism evidence="2 3">
    <name type="scientific">Azospirillum cavernae</name>
    <dbReference type="NCBI Taxonomy" id="2320860"/>
    <lineage>
        <taxon>Bacteria</taxon>
        <taxon>Pseudomonadati</taxon>
        <taxon>Pseudomonadota</taxon>
        <taxon>Alphaproteobacteria</taxon>
        <taxon>Rhodospirillales</taxon>
        <taxon>Azospirillaceae</taxon>
        <taxon>Azospirillum</taxon>
    </lineage>
</organism>
<comment type="caution">
    <text evidence="2">The sequence shown here is derived from an EMBL/GenBank/DDBJ whole genome shotgun (WGS) entry which is preliminary data.</text>
</comment>
<feature type="signal peptide" evidence="1">
    <location>
        <begin position="1"/>
        <end position="27"/>
    </location>
</feature>
<dbReference type="RefSeq" id="WP_119833064.1">
    <property type="nucleotide sequence ID" value="NZ_QYUL01000003.1"/>
</dbReference>
<evidence type="ECO:0000313" key="2">
    <source>
        <dbReference type="EMBL" id="RJF79607.1"/>
    </source>
</evidence>
<keyword evidence="3" id="KW-1185">Reference proteome</keyword>